<comment type="caution">
    <text evidence="1">The sequence shown here is derived from an EMBL/GenBank/DDBJ whole genome shotgun (WGS) entry which is preliminary data.</text>
</comment>
<dbReference type="RefSeq" id="WP_310314088.1">
    <property type="nucleotide sequence ID" value="NZ_BAAAXB010000001.1"/>
</dbReference>
<dbReference type="Proteomes" id="UP001268819">
    <property type="component" value="Unassembled WGS sequence"/>
</dbReference>
<reference evidence="1 2" key="1">
    <citation type="submission" date="2023-07" db="EMBL/GenBank/DDBJ databases">
        <title>Sequencing the genomes of 1000 actinobacteria strains.</title>
        <authorList>
            <person name="Klenk H.-P."/>
        </authorList>
    </citation>
    <scope>NUCLEOTIDE SEQUENCE [LARGE SCALE GENOMIC DNA]</scope>
    <source>
        <strain evidence="1 2">DSM 43749</strain>
    </source>
</reference>
<evidence type="ECO:0000313" key="1">
    <source>
        <dbReference type="EMBL" id="MDR6598843.1"/>
    </source>
</evidence>
<sequence length="77" mass="8145">MLSTVLGGKVASWASFTDGMTLRCEVGPDVAEFSFAGGQLEASFTRDALVTLIARSQEALAALDGSRERSAGDRRVH</sequence>
<name>A0ABU1Q8J3_9PSEU</name>
<organism evidence="1 2">
    <name type="scientific">Saccharothrix longispora</name>
    <dbReference type="NCBI Taxonomy" id="33920"/>
    <lineage>
        <taxon>Bacteria</taxon>
        <taxon>Bacillati</taxon>
        <taxon>Actinomycetota</taxon>
        <taxon>Actinomycetes</taxon>
        <taxon>Pseudonocardiales</taxon>
        <taxon>Pseudonocardiaceae</taxon>
        <taxon>Saccharothrix</taxon>
    </lineage>
</organism>
<gene>
    <name evidence="1" type="ORF">J2S66_007227</name>
</gene>
<accession>A0ABU1Q8J3</accession>
<evidence type="ECO:0000313" key="2">
    <source>
        <dbReference type="Proteomes" id="UP001268819"/>
    </source>
</evidence>
<keyword evidence="2" id="KW-1185">Reference proteome</keyword>
<protein>
    <submittedName>
        <fullName evidence="1">Uncharacterized protein</fullName>
    </submittedName>
</protein>
<proteinExistence type="predicted"/>
<dbReference type="EMBL" id="JAVDSG010000001">
    <property type="protein sequence ID" value="MDR6598843.1"/>
    <property type="molecule type" value="Genomic_DNA"/>
</dbReference>